<keyword evidence="2" id="KW-0732">Signal</keyword>
<feature type="compositionally biased region" description="Low complexity" evidence="1">
    <location>
        <begin position="126"/>
        <end position="141"/>
    </location>
</feature>
<dbReference type="AlphaFoldDB" id="R7QP69"/>
<dbReference type="KEGG" id="ccp:CHC_T00000158001"/>
<name>R7QP69_CHOCR</name>
<protein>
    <recommendedName>
        <fullName evidence="5">Sec-independent protein translocase protein TatB</fullName>
    </recommendedName>
</protein>
<evidence type="ECO:0000256" key="1">
    <source>
        <dbReference type="SAM" id="MobiDB-lite"/>
    </source>
</evidence>
<dbReference type="OrthoDB" id="45251at2759"/>
<dbReference type="RefSeq" id="XP_005719096.1">
    <property type="nucleotide sequence ID" value="XM_005719039.1"/>
</dbReference>
<dbReference type="EMBL" id="HG002011">
    <property type="protein sequence ID" value="CDF39185.1"/>
    <property type="molecule type" value="Genomic_DNA"/>
</dbReference>
<evidence type="ECO:0000256" key="2">
    <source>
        <dbReference type="SAM" id="SignalP"/>
    </source>
</evidence>
<keyword evidence="4" id="KW-1185">Reference proteome</keyword>
<sequence>MFESDATLLLVAACGLVLLRPSDVPLLARYAGRATGIGVRSLRGLRDATDAAMKEGESVFAQHAGNGVGSGLRESLSKFDSLRTTLSRDVARFAPFDKLNRGIAGAMRQNAAKPVLHGKSERNDATSSPNLTSTTSKLLTTVHRTETSTGEQTAGVDFIARSIEEAALARQQERVFGKTLHDENQSECETRPNDFDPRSRG</sequence>
<dbReference type="GeneID" id="17326814"/>
<reference evidence="4" key="1">
    <citation type="journal article" date="2013" name="Proc. Natl. Acad. Sci. U.S.A.">
        <title>Genome structure and metabolic features in the red seaweed Chondrus crispus shed light on evolution of the Archaeplastida.</title>
        <authorList>
            <person name="Collen J."/>
            <person name="Porcel B."/>
            <person name="Carre W."/>
            <person name="Ball S.G."/>
            <person name="Chaparro C."/>
            <person name="Tonon T."/>
            <person name="Barbeyron T."/>
            <person name="Michel G."/>
            <person name="Noel B."/>
            <person name="Valentin K."/>
            <person name="Elias M."/>
            <person name="Artiguenave F."/>
            <person name="Arun A."/>
            <person name="Aury J.M."/>
            <person name="Barbosa-Neto J.F."/>
            <person name="Bothwell J.H."/>
            <person name="Bouget F.Y."/>
            <person name="Brillet L."/>
            <person name="Cabello-Hurtado F."/>
            <person name="Capella-Gutierrez S."/>
            <person name="Charrier B."/>
            <person name="Cladiere L."/>
            <person name="Cock J.M."/>
            <person name="Coelho S.M."/>
            <person name="Colleoni C."/>
            <person name="Czjzek M."/>
            <person name="Da Silva C."/>
            <person name="Delage L."/>
            <person name="Denoeud F."/>
            <person name="Deschamps P."/>
            <person name="Dittami S.M."/>
            <person name="Gabaldon T."/>
            <person name="Gachon C.M."/>
            <person name="Groisillier A."/>
            <person name="Herve C."/>
            <person name="Jabbari K."/>
            <person name="Katinka M."/>
            <person name="Kloareg B."/>
            <person name="Kowalczyk N."/>
            <person name="Labadie K."/>
            <person name="Leblanc C."/>
            <person name="Lopez P.J."/>
            <person name="McLachlan D.H."/>
            <person name="Meslet-Cladiere L."/>
            <person name="Moustafa A."/>
            <person name="Nehr Z."/>
            <person name="Nyvall Collen P."/>
            <person name="Panaud O."/>
            <person name="Partensky F."/>
            <person name="Poulain J."/>
            <person name="Rensing S.A."/>
            <person name="Rousvoal S."/>
            <person name="Samson G."/>
            <person name="Symeonidi A."/>
            <person name="Weissenbach J."/>
            <person name="Zambounis A."/>
            <person name="Wincker P."/>
            <person name="Boyen C."/>
        </authorList>
    </citation>
    <scope>NUCLEOTIDE SEQUENCE [LARGE SCALE GENOMIC DNA]</scope>
    <source>
        <strain evidence="4">cv. Stackhouse</strain>
    </source>
</reference>
<evidence type="ECO:0000313" key="3">
    <source>
        <dbReference type="EMBL" id="CDF39185.1"/>
    </source>
</evidence>
<proteinExistence type="predicted"/>
<dbReference type="Proteomes" id="UP000012073">
    <property type="component" value="Unassembled WGS sequence"/>
</dbReference>
<gene>
    <name evidence="3" type="ORF">CHC_T00000158001</name>
</gene>
<feature type="region of interest" description="Disordered" evidence="1">
    <location>
        <begin position="111"/>
        <end position="153"/>
    </location>
</feature>
<feature type="chain" id="PRO_5004443466" description="Sec-independent protein translocase protein TatB" evidence="2">
    <location>
        <begin position="22"/>
        <end position="201"/>
    </location>
</feature>
<organism evidence="3 4">
    <name type="scientific">Chondrus crispus</name>
    <name type="common">Carrageen Irish moss</name>
    <name type="synonym">Polymorpha crispa</name>
    <dbReference type="NCBI Taxonomy" id="2769"/>
    <lineage>
        <taxon>Eukaryota</taxon>
        <taxon>Rhodophyta</taxon>
        <taxon>Florideophyceae</taxon>
        <taxon>Rhodymeniophycidae</taxon>
        <taxon>Gigartinales</taxon>
        <taxon>Gigartinaceae</taxon>
        <taxon>Chondrus</taxon>
    </lineage>
</organism>
<dbReference type="Gramene" id="CDF39185">
    <property type="protein sequence ID" value="CDF39185"/>
    <property type="gene ID" value="CHC_T00000158001"/>
</dbReference>
<feature type="region of interest" description="Disordered" evidence="1">
    <location>
        <begin position="174"/>
        <end position="201"/>
    </location>
</feature>
<accession>R7QP69</accession>
<feature type="signal peptide" evidence="2">
    <location>
        <begin position="1"/>
        <end position="21"/>
    </location>
</feature>
<evidence type="ECO:0008006" key="5">
    <source>
        <dbReference type="Google" id="ProtNLM"/>
    </source>
</evidence>
<evidence type="ECO:0000313" key="4">
    <source>
        <dbReference type="Proteomes" id="UP000012073"/>
    </source>
</evidence>